<dbReference type="EMBL" id="BEGY01000125">
    <property type="protein sequence ID" value="GAX84426.1"/>
    <property type="molecule type" value="Genomic_DNA"/>
</dbReference>
<proteinExistence type="predicted"/>
<dbReference type="Proteomes" id="UP000232323">
    <property type="component" value="Unassembled WGS sequence"/>
</dbReference>
<feature type="transmembrane region" description="Helical" evidence="2">
    <location>
        <begin position="325"/>
        <end position="346"/>
    </location>
</feature>
<evidence type="ECO:0000313" key="3">
    <source>
        <dbReference type="EMBL" id="GAX84426.1"/>
    </source>
</evidence>
<keyword evidence="4" id="KW-1185">Reference proteome</keyword>
<name>A0A250XN35_9CHLO</name>
<gene>
    <name evidence="3" type="ORF">CEUSTIGMA_g11847.t1</name>
</gene>
<reference evidence="3 4" key="1">
    <citation type="submission" date="2017-08" db="EMBL/GenBank/DDBJ databases">
        <title>Acidophilic green algal genome provides insights into adaptation to an acidic environment.</title>
        <authorList>
            <person name="Hirooka S."/>
            <person name="Hirose Y."/>
            <person name="Kanesaki Y."/>
            <person name="Higuchi S."/>
            <person name="Fujiwara T."/>
            <person name="Onuma R."/>
            <person name="Era A."/>
            <person name="Ohbayashi R."/>
            <person name="Uzuka A."/>
            <person name="Nozaki H."/>
            <person name="Yoshikawa H."/>
            <person name="Miyagishima S.Y."/>
        </authorList>
    </citation>
    <scope>NUCLEOTIDE SEQUENCE [LARGE SCALE GENOMIC DNA]</scope>
    <source>
        <strain evidence="3 4">NIES-2499</strain>
    </source>
</reference>
<feature type="region of interest" description="Disordered" evidence="1">
    <location>
        <begin position="154"/>
        <end position="182"/>
    </location>
</feature>
<sequence length="554" mass="59102">MQTPGSFAVVLTEQLLGAVVVQNAYMLSTAVQDVPLVSDIEALGIEVALSVFQAVAMAIYYQYITGQSATEFYSMMKSLGGMTGKRHLLGQGDLIGNVSSNQPPPQVNVSGNISARHVDLSSLTLLSTIAQASQALIQGPTLFLAANLRQTEATPTGTTDSINSSGYRSLNPEAPNNGTEASNLTDSAAQLAGISSISVLASMAMDCASQEDYSQLLRTTIVAQSYMSKLLHDVVTAELTTQEFQDQSNVEVLAHKVANTQLPLTVSTYPELQMFPTEPAMDRAAPPLLPLVEVHNASRASSTKSSSFSGTPNNDEGGSSSPTTWILIVSSVGGGAFLLILVLTLLTYMWRQRKRGPDSGQVQILQISAEDSRRLEKIVVSKEHSCTSSHISTISCSDRNSWLSGGIKDIQNDSNMQDSIEPISTSPLPSGELPAFTSTHVSGLLLTASTTWHPASTTWHSSHQVLPEHPASMDHTLLCANELIETQDTAMTKSLHGRRGMPEDENGSGSQWTQEIGNPLYQSGSFIIFDNPVYGFPAQQVGLIVEGCGDVPTG</sequence>
<protein>
    <submittedName>
        <fullName evidence="3">Uncharacterized protein</fullName>
    </submittedName>
</protein>
<keyword evidence="2" id="KW-1133">Transmembrane helix</keyword>
<evidence type="ECO:0000256" key="1">
    <source>
        <dbReference type="SAM" id="MobiDB-lite"/>
    </source>
</evidence>
<comment type="caution">
    <text evidence="3">The sequence shown here is derived from an EMBL/GenBank/DDBJ whole genome shotgun (WGS) entry which is preliminary data.</text>
</comment>
<keyword evidence="2" id="KW-0812">Transmembrane</keyword>
<dbReference type="AlphaFoldDB" id="A0A250XN35"/>
<keyword evidence="2" id="KW-0472">Membrane</keyword>
<organism evidence="3 4">
    <name type="scientific">Chlamydomonas eustigma</name>
    <dbReference type="NCBI Taxonomy" id="1157962"/>
    <lineage>
        <taxon>Eukaryota</taxon>
        <taxon>Viridiplantae</taxon>
        <taxon>Chlorophyta</taxon>
        <taxon>core chlorophytes</taxon>
        <taxon>Chlorophyceae</taxon>
        <taxon>CS clade</taxon>
        <taxon>Chlamydomonadales</taxon>
        <taxon>Chlamydomonadaceae</taxon>
        <taxon>Chlamydomonas</taxon>
    </lineage>
</organism>
<evidence type="ECO:0000256" key="2">
    <source>
        <dbReference type="SAM" id="Phobius"/>
    </source>
</evidence>
<accession>A0A250XN35</accession>
<evidence type="ECO:0000313" key="4">
    <source>
        <dbReference type="Proteomes" id="UP000232323"/>
    </source>
</evidence>